<dbReference type="InterPro" id="IPR008462">
    <property type="entry name" value="CsbD"/>
</dbReference>
<dbReference type="InterPro" id="IPR036629">
    <property type="entry name" value="YjbJ_sf"/>
</dbReference>
<dbReference type="KEGG" id="mgel:G5B37_04190"/>
<dbReference type="Gene3D" id="1.10.1470.10">
    <property type="entry name" value="YjbJ"/>
    <property type="match status" value="1"/>
</dbReference>
<accession>A0A6G6GJR7</accession>
<organism evidence="3 4">
    <name type="scientific">Rasiella rasia</name>
    <dbReference type="NCBI Taxonomy" id="2744027"/>
    <lineage>
        <taxon>Bacteria</taxon>
        <taxon>Pseudomonadati</taxon>
        <taxon>Bacteroidota</taxon>
        <taxon>Flavobacteriia</taxon>
        <taxon>Flavobacteriales</taxon>
        <taxon>Flavobacteriaceae</taxon>
        <taxon>Rasiella</taxon>
    </lineage>
</organism>
<evidence type="ECO:0000313" key="4">
    <source>
        <dbReference type="Proteomes" id="UP000505306"/>
    </source>
</evidence>
<evidence type="ECO:0000256" key="1">
    <source>
        <dbReference type="ARBA" id="ARBA00009129"/>
    </source>
</evidence>
<gene>
    <name evidence="3" type="ORF">G5B37_04190</name>
</gene>
<dbReference type="PANTHER" id="PTHR34977:SF1">
    <property type="entry name" value="UPF0337 PROTEIN YJBJ"/>
    <property type="match status" value="1"/>
</dbReference>
<feature type="domain" description="CsbD-like" evidence="2">
    <location>
        <begin position="5"/>
        <end position="56"/>
    </location>
</feature>
<dbReference type="RefSeq" id="WP_164678816.1">
    <property type="nucleotide sequence ID" value="NZ_CP049057.1"/>
</dbReference>
<proteinExistence type="inferred from homology"/>
<protein>
    <submittedName>
        <fullName evidence="3">CsbD family protein</fullName>
    </submittedName>
</protein>
<dbReference type="AlphaFoldDB" id="A0A6G6GJR7"/>
<dbReference type="SUPFAM" id="SSF69047">
    <property type="entry name" value="Hypothetical protein YjbJ"/>
    <property type="match status" value="1"/>
</dbReference>
<keyword evidence="4" id="KW-1185">Reference proteome</keyword>
<dbReference type="InterPro" id="IPR050423">
    <property type="entry name" value="UPF0337_stress_rsp"/>
</dbReference>
<name>A0A6G6GJR7_9FLAO</name>
<dbReference type="Pfam" id="PF05532">
    <property type="entry name" value="CsbD"/>
    <property type="match status" value="1"/>
</dbReference>
<sequence length="61" mass="6972">MNTTELKGKWNQIKGNAKQQYGITFNDDESFSEGKYDEMIGQIQEKTGKAKNAIKEEIASW</sequence>
<dbReference type="EMBL" id="CP049057">
    <property type="protein sequence ID" value="QIE58788.1"/>
    <property type="molecule type" value="Genomic_DNA"/>
</dbReference>
<evidence type="ECO:0000313" key="3">
    <source>
        <dbReference type="EMBL" id="QIE58788.1"/>
    </source>
</evidence>
<comment type="similarity">
    <text evidence="1">Belongs to the UPF0337 (CsbD) family.</text>
</comment>
<dbReference type="Proteomes" id="UP000505306">
    <property type="component" value="Chromosome"/>
</dbReference>
<reference evidence="3 4" key="1">
    <citation type="submission" date="2020-02" db="EMBL/GenBank/DDBJ databases">
        <title>Complete genome sequence of Flavobacteriaceae bacterium.</title>
        <authorList>
            <person name="Kim S.-J."/>
            <person name="Kim Y.-S."/>
            <person name="Kim K.-H."/>
        </authorList>
    </citation>
    <scope>NUCLEOTIDE SEQUENCE [LARGE SCALE GENOMIC DNA]</scope>
    <source>
        <strain evidence="3 4">RR4-40</strain>
    </source>
</reference>
<dbReference type="PANTHER" id="PTHR34977">
    <property type="entry name" value="UPF0337 PROTEIN YJBJ"/>
    <property type="match status" value="1"/>
</dbReference>
<evidence type="ECO:0000259" key="2">
    <source>
        <dbReference type="Pfam" id="PF05532"/>
    </source>
</evidence>